<gene>
    <name evidence="2" type="ORF">C8A03DRAFT_19145</name>
</gene>
<organism evidence="2 3">
    <name type="scientific">Achaetomium macrosporum</name>
    <dbReference type="NCBI Taxonomy" id="79813"/>
    <lineage>
        <taxon>Eukaryota</taxon>
        <taxon>Fungi</taxon>
        <taxon>Dikarya</taxon>
        <taxon>Ascomycota</taxon>
        <taxon>Pezizomycotina</taxon>
        <taxon>Sordariomycetes</taxon>
        <taxon>Sordariomycetidae</taxon>
        <taxon>Sordariales</taxon>
        <taxon>Chaetomiaceae</taxon>
        <taxon>Achaetomium</taxon>
    </lineage>
</organism>
<protein>
    <submittedName>
        <fullName evidence="2">Uncharacterized protein</fullName>
    </submittedName>
</protein>
<dbReference type="Proteomes" id="UP001303760">
    <property type="component" value="Unassembled WGS sequence"/>
</dbReference>
<feature type="compositionally biased region" description="Acidic residues" evidence="1">
    <location>
        <begin position="204"/>
        <end position="247"/>
    </location>
</feature>
<reference evidence="2" key="2">
    <citation type="submission" date="2023-05" db="EMBL/GenBank/DDBJ databases">
        <authorList>
            <consortium name="Lawrence Berkeley National Laboratory"/>
            <person name="Steindorff A."/>
            <person name="Hensen N."/>
            <person name="Bonometti L."/>
            <person name="Westerberg I."/>
            <person name="Brannstrom I.O."/>
            <person name="Guillou S."/>
            <person name="Cros-Aarteil S."/>
            <person name="Calhoun S."/>
            <person name="Haridas S."/>
            <person name="Kuo A."/>
            <person name="Mondo S."/>
            <person name="Pangilinan J."/>
            <person name="Riley R."/>
            <person name="Labutti K."/>
            <person name="Andreopoulos B."/>
            <person name="Lipzen A."/>
            <person name="Chen C."/>
            <person name="Yanf M."/>
            <person name="Daum C."/>
            <person name="Ng V."/>
            <person name="Clum A."/>
            <person name="Ohm R."/>
            <person name="Martin F."/>
            <person name="Silar P."/>
            <person name="Natvig D."/>
            <person name="Lalanne C."/>
            <person name="Gautier V."/>
            <person name="Ament-Velasquez S.L."/>
            <person name="Kruys A."/>
            <person name="Hutchinson M.I."/>
            <person name="Powell A.J."/>
            <person name="Barry K."/>
            <person name="Miller A.N."/>
            <person name="Grigoriev I.V."/>
            <person name="Debuchy R."/>
            <person name="Gladieux P."/>
            <person name="Thoren M.H."/>
            <person name="Johannesson H."/>
        </authorList>
    </citation>
    <scope>NUCLEOTIDE SEQUENCE</scope>
    <source>
        <strain evidence="2">CBS 532.94</strain>
    </source>
</reference>
<name>A0AAN7C254_9PEZI</name>
<dbReference type="AlphaFoldDB" id="A0AAN7C254"/>
<accession>A0AAN7C254</accession>
<dbReference type="EMBL" id="MU860462">
    <property type="protein sequence ID" value="KAK4233850.1"/>
    <property type="molecule type" value="Genomic_DNA"/>
</dbReference>
<proteinExistence type="predicted"/>
<comment type="caution">
    <text evidence="2">The sequence shown here is derived from an EMBL/GenBank/DDBJ whole genome shotgun (WGS) entry which is preliminary data.</text>
</comment>
<reference evidence="2" key="1">
    <citation type="journal article" date="2023" name="Mol. Phylogenet. Evol.">
        <title>Genome-scale phylogeny and comparative genomics of the fungal order Sordariales.</title>
        <authorList>
            <person name="Hensen N."/>
            <person name="Bonometti L."/>
            <person name="Westerberg I."/>
            <person name="Brannstrom I.O."/>
            <person name="Guillou S."/>
            <person name="Cros-Aarteil S."/>
            <person name="Calhoun S."/>
            <person name="Haridas S."/>
            <person name="Kuo A."/>
            <person name="Mondo S."/>
            <person name="Pangilinan J."/>
            <person name="Riley R."/>
            <person name="LaButti K."/>
            <person name="Andreopoulos B."/>
            <person name="Lipzen A."/>
            <person name="Chen C."/>
            <person name="Yan M."/>
            <person name="Daum C."/>
            <person name="Ng V."/>
            <person name="Clum A."/>
            <person name="Steindorff A."/>
            <person name="Ohm R.A."/>
            <person name="Martin F."/>
            <person name="Silar P."/>
            <person name="Natvig D.O."/>
            <person name="Lalanne C."/>
            <person name="Gautier V."/>
            <person name="Ament-Velasquez S.L."/>
            <person name="Kruys A."/>
            <person name="Hutchinson M.I."/>
            <person name="Powell A.J."/>
            <person name="Barry K."/>
            <person name="Miller A.N."/>
            <person name="Grigoriev I.V."/>
            <person name="Debuchy R."/>
            <person name="Gladieux P."/>
            <person name="Hiltunen Thoren M."/>
            <person name="Johannesson H."/>
        </authorList>
    </citation>
    <scope>NUCLEOTIDE SEQUENCE</scope>
    <source>
        <strain evidence="2">CBS 532.94</strain>
    </source>
</reference>
<evidence type="ECO:0000256" key="1">
    <source>
        <dbReference type="SAM" id="MobiDB-lite"/>
    </source>
</evidence>
<evidence type="ECO:0000313" key="3">
    <source>
        <dbReference type="Proteomes" id="UP001303760"/>
    </source>
</evidence>
<sequence length="546" mass="62695">MDRANIKSLSEISALLSPKQKARLHEVADILLSIIRTLERMRYLQPEWINPGPHNIDALLPLYHSLHLDPSIIYLYSILPYLEQPNIDFFQGSSFADFRTEEDVREGRNPMHDGDPAAHMRPWMTPLSMLGNHDSVIIYDAKRHVIGIFDQIYGGSSDPNLYEGRVCCRELEDGSKYVFKVVEGGREVECEMWELEEQTRRDEEEAEDGYEDGYEEEEDEGVDVDERGEEDGNGNGDEDDEDDEDEGVDVAEENYWDEMDSRPAPNVLRDIIRWYRELYRTPGGGENSAGWEWDSELVTPLYRKHGWPSDNFDGNAFQVDQVRAVARSRAKDEAQQPLADLQTAKHWLERQLEQEASATPKRLARLAAAKSVHEEWTIRWEIWQVERHTEDLRKKLEKAQEMAERLCPNGQGPNDEDLLLLELKQVQIELLRETGSARPSRAQILLRAYEACLADVERLCPGRPPLPTGPEIDFEARAEQCTSSIGEYEEEVAKLRDWMDRLPDGAVQAKLLAQAMVEARLDSIGHLTQQRRGCIDRIKKLRGRSA</sequence>
<feature type="region of interest" description="Disordered" evidence="1">
    <location>
        <begin position="196"/>
        <end position="247"/>
    </location>
</feature>
<evidence type="ECO:0000313" key="2">
    <source>
        <dbReference type="EMBL" id="KAK4233850.1"/>
    </source>
</evidence>
<keyword evidence="3" id="KW-1185">Reference proteome</keyword>